<proteinExistence type="predicted"/>
<dbReference type="Proteomes" id="UP000562254">
    <property type="component" value="Unassembled WGS sequence"/>
</dbReference>
<comment type="caution">
    <text evidence="1">The sequence shown here is derived from an EMBL/GenBank/DDBJ whole genome shotgun (WGS) entry which is preliminary data.</text>
</comment>
<evidence type="ECO:0000313" key="2">
    <source>
        <dbReference type="Proteomes" id="UP000562254"/>
    </source>
</evidence>
<name>A0A840XXP2_9PROT</name>
<reference evidence="1 2" key="1">
    <citation type="submission" date="2020-08" db="EMBL/GenBank/DDBJ databases">
        <title>Genomic Encyclopedia of Type Strains, Phase IV (KMG-IV): sequencing the most valuable type-strain genomes for metagenomic binning, comparative biology and taxonomic classification.</title>
        <authorList>
            <person name="Goeker M."/>
        </authorList>
    </citation>
    <scope>NUCLEOTIDE SEQUENCE [LARGE SCALE GENOMIC DNA]</scope>
    <source>
        <strain evidence="1 2">DSM 25895</strain>
    </source>
</reference>
<gene>
    <name evidence="1" type="ORF">FHS88_000707</name>
</gene>
<dbReference type="RefSeq" id="WP_184481401.1">
    <property type="nucleotide sequence ID" value="NZ_JACIJE010000002.1"/>
</dbReference>
<evidence type="ECO:0000313" key="1">
    <source>
        <dbReference type="EMBL" id="MBB5688591.1"/>
    </source>
</evidence>
<dbReference type="EMBL" id="JACIJE010000002">
    <property type="protein sequence ID" value="MBB5688591.1"/>
    <property type="molecule type" value="Genomic_DNA"/>
</dbReference>
<sequence length="100" mass="11013">MFKTTTPLQRLRESSYALADLPDSFRTGELGEYGQPLSKALTDATVDDVAFAIQALGDEADAIYRRVTALKQLHDRARRAGARGADLAVEAAARFEERRT</sequence>
<dbReference type="AlphaFoldDB" id="A0A840XXP2"/>
<accession>A0A840XXP2</accession>
<keyword evidence="2" id="KW-1185">Reference proteome</keyword>
<organism evidence="1 2">
    <name type="scientific">Neoroseomonas alkaliterrae</name>
    <dbReference type="NCBI Taxonomy" id="1452450"/>
    <lineage>
        <taxon>Bacteria</taxon>
        <taxon>Pseudomonadati</taxon>
        <taxon>Pseudomonadota</taxon>
        <taxon>Alphaproteobacteria</taxon>
        <taxon>Acetobacterales</taxon>
        <taxon>Acetobacteraceae</taxon>
        <taxon>Neoroseomonas</taxon>
    </lineage>
</organism>
<protein>
    <submittedName>
        <fullName evidence="1">Mg2+ and Co2+ transporter CorA</fullName>
    </submittedName>
</protein>